<dbReference type="InterPro" id="IPR014729">
    <property type="entry name" value="Rossmann-like_a/b/a_fold"/>
</dbReference>
<comment type="caution">
    <text evidence="10">The sequence shown here is derived from an EMBL/GenBank/DDBJ whole genome shotgun (WGS) entry which is preliminary data.</text>
</comment>
<evidence type="ECO:0000313" key="10">
    <source>
        <dbReference type="EMBL" id="OGI58725.1"/>
    </source>
</evidence>
<dbReference type="InterPro" id="IPR027417">
    <property type="entry name" value="P-loop_NTPase"/>
</dbReference>
<dbReference type="InterPro" id="IPR024951">
    <property type="entry name" value="Sulfurylase_cat_dom"/>
</dbReference>
<comment type="pathway">
    <text evidence="6">Sulfur metabolism; hydrogen sulfide biosynthesis; sulfite from sulfate: step 2/3.</text>
</comment>
<feature type="binding site" evidence="6">
    <location>
        <begin position="443"/>
        <end position="450"/>
    </location>
    <ligand>
        <name>ATP</name>
        <dbReference type="ChEBI" id="CHEBI:30616"/>
    </ligand>
</feature>
<dbReference type="Proteomes" id="UP000177950">
    <property type="component" value="Unassembled WGS sequence"/>
</dbReference>
<dbReference type="Pfam" id="PF01747">
    <property type="entry name" value="ATP-sulfurylase"/>
    <property type="match status" value="1"/>
</dbReference>
<dbReference type="InterPro" id="IPR002891">
    <property type="entry name" value="APS"/>
</dbReference>
<sequence>MNKPLSAAVNARTVNLDDGLIAPYGGRLVQAFVPATERQALHKEIKDLAQVELSLAELRDLEMLACGAYSPLSGFMNQATYRSVCDRWKLPEGLAWGMPITLGVTQEVARTLKPGTKVALVHLANQVAEMTVEDIYPWDPAEEAQTVWGDDGHSHPDIAARKQRGVAYLVGGPIAFLAVRMAPYLQSKHLWPRETRGSLTLHGWRKMAAFHMRHPWQRAQEYLLKCALEASDGLLLHVDNDVGSESHTPADKVIMEASQLLLQNYFPDIRVLANPLPGKFLGNDMRAVLQHAIISQNYGCDSIFFTCGTGSEEEKRSMASMQAMLQEAAESGLAITPVYLKAAFHCEACGGVATEKSCPHDVSQRIFLSEDDIHEKLITGESLPTLVTRPDIARALSRGVSMTLDANNVVKGGRHIFPHVGEVSSELRQMISGHKAAVLWMTGLSGSGKSTIAHRLERELLLSGHRVFVLDGDTLRHGLNKDLAFSEEARRENLRRAGEVAKVMLEAGMLVIASFISPFRAEREMVRKICGDRFFELYVEASLEDCEARDPKGLYKRARAGLIPQFTGISSPYEQPEQPELLLNTTVESLDACVKRSMDFMVDKGILRISSTERSRTRRQVGVDTADGLAGGNKLLMQ</sequence>
<keyword evidence="6" id="KW-0597">Phosphoprotein</keyword>
<dbReference type="SUPFAM" id="SSF88697">
    <property type="entry name" value="PUA domain-like"/>
    <property type="match status" value="1"/>
</dbReference>
<dbReference type="GO" id="GO:0004020">
    <property type="term" value="F:adenylylsulfate kinase activity"/>
    <property type="evidence" value="ECO:0007669"/>
    <property type="project" value="UniProtKB-UniRule"/>
</dbReference>
<dbReference type="UniPathway" id="UPA00140">
    <property type="reaction ID" value="UER00205"/>
</dbReference>
<dbReference type="InterPro" id="IPR015947">
    <property type="entry name" value="PUA-like_sf"/>
</dbReference>
<dbReference type="GO" id="GO:0005524">
    <property type="term" value="F:ATP binding"/>
    <property type="evidence" value="ECO:0007669"/>
    <property type="project" value="UniProtKB-UniRule"/>
</dbReference>
<comment type="catalytic activity">
    <reaction evidence="1 6">
        <text>adenosine 5'-phosphosulfate + ATP = 3'-phosphoadenylyl sulfate + ADP + H(+)</text>
        <dbReference type="Rhea" id="RHEA:24152"/>
        <dbReference type="ChEBI" id="CHEBI:15378"/>
        <dbReference type="ChEBI" id="CHEBI:30616"/>
        <dbReference type="ChEBI" id="CHEBI:58243"/>
        <dbReference type="ChEBI" id="CHEBI:58339"/>
        <dbReference type="ChEBI" id="CHEBI:456216"/>
        <dbReference type="EC" id="2.7.1.25"/>
    </reaction>
</comment>
<comment type="similarity">
    <text evidence="6">Belongs to the APS kinase family.</text>
</comment>
<dbReference type="InterPro" id="IPR050512">
    <property type="entry name" value="Sulf_AdTrans/APS_kinase"/>
</dbReference>
<dbReference type="CDD" id="cd02027">
    <property type="entry name" value="APSK"/>
    <property type="match status" value="1"/>
</dbReference>
<feature type="domain" description="APS kinase" evidence="7">
    <location>
        <begin position="436"/>
        <end position="583"/>
    </location>
</feature>
<dbReference type="Gene3D" id="3.10.400.10">
    <property type="entry name" value="Sulfate adenylyltransferase"/>
    <property type="match status" value="1"/>
</dbReference>
<evidence type="ECO:0000256" key="4">
    <source>
        <dbReference type="ARBA" id="ARBA00022741"/>
    </source>
</evidence>
<evidence type="ECO:0000259" key="8">
    <source>
        <dbReference type="Pfam" id="PF01747"/>
    </source>
</evidence>
<dbReference type="NCBIfam" id="TIGR00455">
    <property type="entry name" value="apsK"/>
    <property type="match status" value="1"/>
</dbReference>
<accession>A0A1F6UMW5</accession>
<evidence type="ECO:0000259" key="7">
    <source>
        <dbReference type="Pfam" id="PF01583"/>
    </source>
</evidence>
<dbReference type="Gene3D" id="3.40.50.620">
    <property type="entry name" value="HUPs"/>
    <property type="match status" value="1"/>
</dbReference>
<feature type="active site" description="Phosphoserine intermediate" evidence="6">
    <location>
        <position position="517"/>
    </location>
</feature>
<dbReference type="PANTHER" id="PTHR42700">
    <property type="entry name" value="SULFATE ADENYLYLTRANSFERASE"/>
    <property type="match status" value="1"/>
</dbReference>
<dbReference type="Gene3D" id="3.40.50.300">
    <property type="entry name" value="P-loop containing nucleotide triphosphate hydrolases"/>
    <property type="match status" value="1"/>
</dbReference>
<dbReference type="EMBL" id="MFSV01000053">
    <property type="protein sequence ID" value="OGI58725.1"/>
    <property type="molecule type" value="Genomic_DNA"/>
</dbReference>
<dbReference type="Pfam" id="PF01583">
    <property type="entry name" value="APS_kinase"/>
    <property type="match status" value="1"/>
</dbReference>
<dbReference type="HAMAP" id="MF_00065">
    <property type="entry name" value="Adenylyl_sulf_kinase"/>
    <property type="match status" value="1"/>
</dbReference>
<dbReference type="AlphaFoldDB" id="A0A1F6UMW5"/>
<reference evidence="10 11" key="1">
    <citation type="journal article" date="2016" name="Nat. Commun.">
        <title>Thousands of microbial genomes shed light on interconnected biogeochemical processes in an aquifer system.</title>
        <authorList>
            <person name="Anantharaman K."/>
            <person name="Brown C.T."/>
            <person name="Hug L.A."/>
            <person name="Sharon I."/>
            <person name="Castelle C.J."/>
            <person name="Probst A.J."/>
            <person name="Thomas B.C."/>
            <person name="Singh A."/>
            <person name="Wilkins M.J."/>
            <person name="Karaoz U."/>
            <person name="Brodie E.L."/>
            <person name="Williams K.H."/>
            <person name="Hubbard S.S."/>
            <person name="Banfield J.F."/>
        </authorList>
    </citation>
    <scope>NUCLEOTIDE SEQUENCE [LARGE SCALE GENOMIC DNA]</scope>
</reference>
<evidence type="ECO:0000256" key="6">
    <source>
        <dbReference type="HAMAP-Rule" id="MF_00065"/>
    </source>
</evidence>
<evidence type="ECO:0000313" key="11">
    <source>
        <dbReference type="Proteomes" id="UP000177950"/>
    </source>
</evidence>
<evidence type="ECO:0000256" key="1">
    <source>
        <dbReference type="ARBA" id="ARBA00001823"/>
    </source>
</evidence>
<keyword evidence="4 6" id="KW-0547">Nucleotide-binding</keyword>
<evidence type="ECO:0000256" key="3">
    <source>
        <dbReference type="ARBA" id="ARBA00022679"/>
    </source>
</evidence>
<proteinExistence type="inferred from homology"/>
<evidence type="ECO:0000259" key="9">
    <source>
        <dbReference type="Pfam" id="PF14306"/>
    </source>
</evidence>
<feature type="domain" description="Sulphate adenylyltransferase catalytic" evidence="8">
    <location>
        <begin position="189"/>
        <end position="397"/>
    </location>
</feature>
<protein>
    <recommendedName>
        <fullName evidence="2 6">Adenylyl-sulfate kinase</fullName>
        <ecNumber evidence="2 6">2.7.1.25</ecNumber>
    </recommendedName>
    <alternativeName>
        <fullName evidence="6">APS kinase</fullName>
    </alternativeName>
    <alternativeName>
        <fullName evidence="6">ATP adenosine-5'-phosphosulfate 3'-phosphotransferase</fullName>
    </alternativeName>
    <alternativeName>
        <fullName evidence="6">Adenosine-5'-phosphosulfate kinase</fullName>
    </alternativeName>
</protein>
<dbReference type="GO" id="GO:0004781">
    <property type="term" value="F:sulfate adenylyltransferase (ATP) activity"/>
    <property type="evidence" value="ECO:0007669"/>
    <property type="project" value="InterPro"/>
</dbReference>
<organism evidence="10 11">
    <name type="scientific">Candidatus Muproteobacteria bacterium RBG_19FT_COMBO_61_10</name>
    <dbReference type="NCBI Taxonomy" id="1817761"/>
    <lineage>
        <taxon>Bacteria</taxon>
        <taxon>Pseudomonadati</taxon>
        <taxon>Pseudomonadota</taxon>
        <taxon>Candidatus Muproteobacteria</taxon>
    </lineage>
</organism>
<comment type="function">
    <text evidence="6">Catalyzes the synthesis of activated sulfate.</text>
</comment>
<dbReference type="SUPFAM" id="SSF52374">
    <property type="entry name" value="Nucleotidylyl transferase"/>
    <property type="match status" value="1"/>
</dbReference>
<keyword evidence="3 6" id="KW-0808">Transferase</keyword>
<dbReference type="GO" id="GO:0070814">
    <property type="term" value="P:hydrogen sulfide biosynthetic process"/>
    <property type="evidence" value="ECO:0007669"/>
    <property type="project" value="UniProtKB-UniRule"/>
</dbReference>
<evidence type="ECO:0000256" key="2">
    <source>
        <dbReference type="ARBA" id="ARBA00012121"/>
    </source>
</evidence>
<keyword evidence="5 6" id="KW-0067">ATP-binding</keyword>
<dbReference type="EC" id="2.7.1.25" evidence="2 6"/>
<evidence type="ECO:0000256" key="5">
    <source>
        <dbReference type="ARBA" id="ARBA00022840"/>
    </source>
</evidence>
<dbReference type="SUPFAM" id="SSF52540">
    <property type="entry name" value="P-loop containing nucleoside triphosphate hydrolases"/>
    <property type="match status" value="1"/>
</dbReference>
<keyword evidence="6 10" id="KW-0418">Kinase</keyword>
<gene>
    <name evidence="6" type="primary">cysC</name>
    <name evidence="10" type="ORF">A2V58_03060</name>
</gene>
<dbReference type="NCBIfam" id="NF003013">
    <property type="entry name" value="PRK03846.1"/>
    <property type="match status" value="1"/>
</dbReference>
<dbReference type="GO" id="GO:0010134">
    <property type="term" value="P:sulfate assimilation via adenylyl sulfate reduction"/>
    <property type="evidence" value="ECO:0007669"/>
    <property type="project" value="TreeGrafter"/>
</dbReference>
<dbReference type="InterPro" id="IPR025980">
    <property type="entry name" value="ATP-Sase_PUA-like_dom"/>
</dbReference>
<dbReference type="Pfam" id="PF14306">
    <property type="entry name" value="PUA_2"/>
    <property type="match status" value="1"/>
</dbReference>
<dbReference type="GO" id="GO:0005737">
    <property type="term" value="C:cytoplasm"/>
    <property type="evidence" value="ECO:0007669"/>
    <property type="project" value="TreeGrafter"/>
</dbReference>
<feature type="domain" description="ATP-sulfurylase PUA-like" evidence="9">
    <location>
        <begin position="21"/>
        <end position="177"/>
    </location>
</feature>
<name>A0A1F6UMW5_9PROT</name>
<dbReference type="InterPro" id="IPR059117">
    <property type="entry name" value="APS_kinase_dom"/>
</dbReference>
<dbReference type="GO" id="GO:0019379">
    <property type="term" value="P:sulfate assimilation, phosphoadenylyl sulfate reduction by phosphoadenylyl-sulfate reductase (thioredoxin)"/>
    <property type="evidence" value="ECO:0007669"/>
    <property type="project" value="TreeGrafter"/>
</dbReference>
<dbReference type="PANTHER" id="PTHR42700:SF1">
    <property type="entry name" value="SULFATE ADENYLYLTRANSFERASE"/>
    <property type="match status" value="1"/>
</dbReference>